<dbReference type="EMBL" id="CAMAPF010001015">
    <property type="protein sequence ID" value="CAH9139324.1"/>
    <property type="molecule type" value="Genomic_DNA"/>
</dbReference>
<name>A0AAV0FUP5_9ASTE</name>
<evidence type="ECO:0000256" key="4">
    <source>
        <dbReference type="SAM" id="MobiDB-lite"/>
    </source>
</evidence>
<dbReference type="AlphaFoldDB" id="A0AAV0FUP5"/>
<comment type="similarity">
    <text evidence="2">Belongs to the eukaryotic RPC7 RNA polymerase subunit family.</text>
</comment>
<comment type="caution">
    <text evidence="5">The sequence shown here is derived from an EMBL/GenBank/DDBJ whole genome shotgun (WGS) entry which is preliminary data.</text>
</comment>
<dbReference type="Proteomes" id="UP001152523">
    <property type="component" value="Unassembled WGS sequence"/>
</dbReference>
<evidence type="ECO:0000256" key="2">
    <source>
        <dbReference type="ARBA" id="ARBA00008352"/>
    </source>
</evidence>
<dbReference type="InterPro" id="IPR024661">
    <property type="entry name" value="RNA_pol_III_Rpc31"/>
</dbReference>
<dbReference type="PANTHER" id="PTHR15367:SF2">
    <property type="entry name" value="DNA-DIRECTED RNA POLYMERASE III SUBUNIT"/>
    <property type="match status" value="1"/>
</dbReference>
<comment type="subcellular location">
    <subcellularLocation>
        <location evidence="1">Nucleus</location>
    </subcellularLocation>
</comment>
<dbReference type="GO" id="GO:0006383">
    <property type="term" value="P:transcription by RNA polymerase III"/>
    <property type="evidence" value="ECO:0007669"/>
    <property type="project" value="InterPro"/>
</dbReference>
<evidence type="ECO:0000256" key="1">
    <source>
        <dbReference type="ARBA" id="ARBA00004123"/>
    </source>
</evidence>
<organism evidence="5 6">
    <name type="scientific">Cuscuta epithymum</name>
    <dbReference type="NCBI Taxonomy" id="186058"/>
    <lineage>
        <taxon>Eukaryota</taxon>
        <taxon>Viridiplantae</taxon>
        <taxon>Streptophyta</taxon>
        <taxon>Embryophyta</taxon>
        <taxon>Tracheophyta</taxon>
        <taxon>Spermatophyta</taxon>
        <taxon>Magnoliopsida</taxon>
        <taxon>eudicotyledons</taxon>
        <taxon>Gunneridae</taxon>
        <taxon>Pentapetalae</taxon>
        <taxon>asterids</taxon>
        <taxon>lamiids</taxon>
        <taxon>Solanales</taxon>
        <taxon>Convolvulaceae</taxon>
        <taxon>Cuscuteae</taxon>
        <taxon>Cuscuta</taxon>
        <taxon>Cuscuta subgen. Cuscuta</taxon>
    </lineage>
</organism>
<evidence type="ECO:0000313" key="5">
    <source>
        <dbReference type="EMBL" id="CAH9139324.1"/>
    </source>
</evidence>
<dbReference type="PANTHER" id="PTHR15367">
    <property type="entry name" value="DNA-DIRECTED RNA POLYMERASE III"/>
    <property type="match status" value="1"/>
</dbReference>
<reference evidence="5" key="1">
    <citation type="submission" date="2022-07" db="EMBL/GenBank/DDBJ databases">
        <authorList>
            <person name="Macas J."/>
            <person name="Novak P."/>
            <person name="Neumann P."/>
        </authorList>
    </citation>
    <scope>NUCLEOTIDE SEQUENCE</scope>
</reference>
<dbReference type="Pfam" id="PF11705">
    <property type="entry name" value="RNA_pol_3_Rpc31"/>
    <property type="match status" value="1"/>
</dbReference>
<gene>
    <name evidence="5" type="ORF">CEPIT_LOCUS37507</name>
</gene>
<evidence type="ECO:0008006" key="7">
    <source>
        <dbReference type="Google" id="ProtNLM"/>
    </source>
</evidence>
<keyword evidence="6" id="KW-1185">Reference proteome</keyword>
<feature type="compositionally biased region" description="Acidic residues" evidence="4">
    <location>
        <begin position="158"/>
        <end position="206"/>
    </location>
</feature>
<accession>A0AAV0FUP5</accession>
<feature type="region of interest" description="Disordered" evidence="4">
    <location>
        <begin position="141"/>
        <end position="206"/>
    </location>
</feature>
<feature type="compositionally biased region" description="Basic and acidic residues" evidence="4">
    <location>
        <begin position="141"/>
        <end position="157"/>
    </location>
</feature>
<dbReference type="GO" id="GO:0005666">
    <property type="term" value="C:RNA polymerase III complex"/>
    <property type="evidence" value="ECO:0007669"/>
    <property type="project" value="TreeGrafter"/>
</dbReference>
<evidence type="ECO:0000256" key="3">
    <source>
        <dbReference type="ARBA" id="ARBA00023242"/>
    </source>
</evidence>
<sequence length="206" mass="23895">MSFRRGGGRGGRGRGGFSFGKQQKFELFPEIKDENLGKATMLTERRSLALSYVRLKRYWNSSAYFLSDETDVSNKTESMDIERYSDMNSDRSKAKPPLSDFILITPDYFPAELVKAERKTKRPAKRVRWTQEVDLQKLDVFEKLEQKGIDQDEKKTEDEDDEEGEENSEEDEESSDNGDYDQNPDIDDDEDDFNMDEGDVDEATYE</sequence>
<evidence type="ECO:0000313" key="6">
    <source>
        <dbReference type="Proteomes" id="UP001152523"/>
    </source>
</evidence>
<keyword evidence="3" id="KW-0539">Nucleus</keyword>
<proteinExistence type="inferred from homology"/>
<protein>
    <recommendedName>
        <fullName evidence="7">DNA-directed RNA polymerase III subunit</fullName>
    </recommendedName>
</protein>